<evidence type="ECO:0000313" key="3">
    <source>
        <dbReference type="EMBL" id="MDP9865390.1"/>
    </source>
</evidence>
<dbReference type="InterPro" id="IPR045057">
    <property type="entry name" value="Gcn5-rel_NAT"/>
</dbReference>
<gene>
    <name evidence="3" type="ORF">J2S55_004656</name>
</gene>
<dbReference type="PANTHER" id="PTHR31435">
    <property type="entry name" value="PROTEIN NATD1"/>
    <property type="match status" value="1"/>
</dbReference>
<dbReference type="SUPFAM" id="SSF55729">
    <property type="entry name" value="Acyl-CoA N-acyltransferases (Nat)"/>
    <property type="match status" value="1"/>
</dbReference>
<dbReference type="Gene3D" id="3.40.630.30">
    <property type="match status" value="1"/>
</dbReference>
<feature type="region of interest" description="Disordered" evidence="1">
    <location>
        <begin position="101"/>
        <end position="122"/>
    </location>
</feature>
<evidence type="ECO:0000259" key="2">
    <source>
        <dbReference type="PROSITE" id="PS51729"/>
    </source>
</evidence>
<dbReference type="Proteomes" id="UP001230426">
    <property type="component" value="Unassembled WGS sequence"/>
</dbReference>
<dbReference type="InterPro" id="IPR016181">
    <property type="entry name" value="Acyl_CoA_acyltransferase"/>
</dbReference>
<proteinExistence type="predicted"/>
<evidence type="ECO:0000313" key="4">
    <source>
        <dbReference type="Proteomes" id="UP001230426"/>
    </source>
</evidence>
<dbReference type="CDD" id="cd04301">
    <property type="entry name" value="NAT_SF"/>
    <property type="match status" value="1"/>
</dbReference>
<keyword evidence="4" id="KW-1185">Reference proteome</keyword>
<sequence>MGQTEPQVVDNARAGRFEILVDGETAGSAVYRRAGKKLSFTHTEIDPRFEGRGLGSILARGALDAARTAGMSVLPFCPFIRGYIERHPGYLGLVPPDRRARFGLPADGPGGSSGEPDRPPAP</sequence>
<dbReference type="RefSeq" id="WP_306864661.1">
    <property type="nucleotide sequence ID" value="NZ_JAUSRB010000002.1"/>
</dbReference>
<feature type="domain" description="N-acetyltransferase" evidence="2">
    <location>
        <begin position="9"/>
        <end position="95"/>
    </location>
</feature>
<name>A0ABT9RAG4_9ACTN</name>
<dbReference type="PROSITE" id="PS51729">
    <property type="entry name" value="GNAT_YJDJ"/>
    <property type="match status" value="1"/>
</dbReference>
<protein>
    <submittedName>
        <fullName evidence="3">GNAT family acetyltransferase</fullName>
    </submittedName>
</protein>
<evidence type="ECO:0000256" key="1">
    <source>
        <dbReference type="SAM" id="MobiDB-lite"/>
    </source>
</evidence>
<dbReference type="InterPro" id="IPR031165">
    <property type="entry name" value="GNAT_YJDJ"/>
</dbReference>
<organism evidence="3 4">
    <name type="scientific">Streptosporangium brasiliense</name>
    <dbReference type="NCBI Taxonomy" id="47480"/>
    <lineage>
        <taxon>Bacteria</taxon>
        <taxon>Bacillati</taxon>
        <taxon>Actinomycetota</taxon>
        <taxon>Actinomycetes</taxon>
        <taxon>Streptosporangiales</taxon>
        <taxon>Streptosporangiaceae</taxon>
        <taxon>Streptosporangium</taxon>
    </lineage>
</organism>
<dbReference type="EMBL" id="JAUSRB010000002">
    <property type="protein sequence ID" value="MDP9865390.1"/>
    <property type="molecule type" value="Genomic_DNA"/>
</dbReference>
<comment type="caution">
    <text evidence="3">The sequence shown here is derived from an EMBL/GenBank/DDBJ whole genome shotgun (WGS) entry which is preliminary data.</text>
</comment>
<accession>A0ABT9RAG4</accession>
<reference evidence="3 4" key="1">
    <citation type="submission" date="2023-07" db="EMBL/GenBank/DDBJ databases">
        <title>Sequencing the genomes of 1000 actinobacteria strains.</title>
        <authorList>
            <person name="Klenk H.-P."/>
        </authorList>
    </citation>
    <scope>NUCLEOTIDE SEQUENCE [LARGE SCALE GENOMIC DNA]</scope>
    <source>
        <strain evidence="3 4">DSM 44109</strain>
    </source>
</reference>
<dbReference type="PANTHER" id="PTHR31435:SF10">
    <property type="entry name" value="BSR4717 PROTEIN"/>
    <property type="match status" value="1"/>
</dbReference>
<dbReference type="Pfam" id="PF14542">
    <property type="entry name" value="Acetyltransf_CG"/>
    <property type="match status" value="1"/>
</dbReference>